<evidence type="ECO:0000259" key="1">
    <source>
        <dbReference type="SMART" id="SM00382"/>
    </source>
</evidence>
<dbReference type="AlphaFoldDB" id="A0A2N1UNB5"/>
<feature type="domain" description="AAA+ ATPase" evidence="1">
    <location>
        <begin position="12"/>
        <end position="180"/>
    </location>
</feature>
<name>A0A2N1UNB5_9BACT</name>
<dbReference type="Pfam" id="PF13173">
    <property type="entry name" value="AAA_14"/>
    <property type="match status" value="1"/>
</dbReference>
<evidence type="ECO:0000313" key="2">
    <source>
        <dbReference type="EMBL" id="PKL72236.1"/>
    </source>
</evidence>
<dbReference type="PANTHER" id="PTHR43566:SF2">
    <property type="entry name" value="DUF4143 DOMAIN-CONTAINING PROTEIN"/>
    <property type="match status" value="1"/>
</dbReference>
<dbReference type="Gene3D" id="3.40.50.300">
    <property type="entry name" value="P-loop containing nucleotide triphosphate hydrolases"/>
    <property type="match status" value="1"/>
</dbReference>
<accession>A0A2N1UNB5</accession>
<organism evidence="2 3">
    <name type="scientific">Candidatus Kuenenbacteria bacterium HGW-Kuenenbacteria-1</name>
    <dbReference type="NCBI Taxonomy" id="2013812"/>
    <lineage>
        <taxon>Bacteria</taxon>
        <taxon>Candidatus Kueneniibacteriota</taxon>
    </lineage>
</organism>
<comment type="caution">
    <text evidence="2">The sequence shown here is derived from an EMBL/GenBank/DDBJ whole genome shotgun (WGS) entry which is preliminary data.</text>
</comment>
<dbReference type="Proteomes" id="UP000233414">
    <property type="component" value="Unassembled WGS sequence"/>
</dbReference>
<dbReference type="InterPro" id="IPR025420">
    <property type="entry name" value="DUF4143"/>
</dbReference>
<dbReference type="SUPFAM" id="SSF52540">
    <property type="entry name" value="P-loop containing nucleoside triphosphate hydrolases"/>
    <property type="match status" value="1"/>
</dbReference>
<protein>
    <submittedName>
        <fullName evidence="2">ATPase</fullName>
    </submittedName>
</protein>
<evidence type="ECO:0000313" key="3">
    <source>
        <dbReference type="Proteomes" id="UP000233414"/>
    </source>
</evidence>
<dbReference type="PANTHER" id="PTHR43566">
    <property type="entry name" value="CONSERVED PROTEIN"/>
    <property type="match status" value="1"/>
</dbReference>
<dbReference type="InterPro" id="IPR003593">
    <property type="entry name" value="AAA+_ATPase"/>
</dbReference>
<dbReference type="InterPro" id="IPR041682">
    <property type="entry name" value="AAA_14"/>
</dbReference>
<gene>
    <name evidence="2" type="ORF">CVV26_02495</name>
</gene>
<reference evidence="2 3" key="1">
    <citation type="journal article" date="2017" name="ISME J.">
        <title>Potential for microbial H2 and metal transformations associated with novel bacteria and archaea in deep terrestrial subsurface sediments.</title>
        <authorList>
            <person name="Hernsdorf A.W."/>
            <person name="Amano Y."/>
            <person name="Miyakawa K."/>
            <person name="Ise K."/>
            <person name="Suzuki Y."/>
            <person name="Anantharaman K."/>
            <person name="Probst A."/>
            <person name="Burstein D."/>
            <person name="Thomas B.C."/>
            <person name="Banfield J.F."/>
        </authorList>
    </citation>
    <scope>NUCLEOTIDE SEQUENCE [LARGE SCALE GENOMIC DNA]</scope>
    <source>
        <strain evidence="2">HGW-Kuenenbacteria-1</strain>
    </source>
</reference>
<sequence>MEKLIPRLFKMPKQSFFLFGPRGTGKSTLLKQIYPNALWIDLLEPDIFRSYSSRPERLKEIVLAYPKKKIIIIDEIQKIPELLNVVHLLIEKKINKQFILTGSSSRKLKRTGVNLLAGRLLKKTLYPFVALELGKKFNIKNALTTGLLPLVITADKPLDVLKSYIALYVREEVQMEGLVRNIGNFSRFLEAISFSHGSMLNTSNVARECEVERKTVEGYITILEDLLLAHRIPVFVKRAKRAVIAHSKFYYFDTGVFCSLRPSGPLDKPEEINGPALEGLIFQHLMAWNSYQGDENKIYFWRTKSGSEVDFIIYGEKIFWAIEVKNSDKIRPEDLRALKTFKLDYPECKAYFLYQGKERIKKHGILCLPCEEFLLSLNPSHSNNIF</sequence>
<dbReference type="EMBL" id="PGYQ01000011">
    <property type="protein sequence ID" value="PKL72236.1"/>
    <property type="molecule type" value="Genomic_DNA"/>
</dbReference>
<proteinExistence type="predicted"/>
<dbReference type="Pfam" id="PF13635">
    <property type="entry name" value="DUF4143"/>
    <property type="match status" value="1"/>
</dbReference>
<dbReference type="SMART" id="SM00382">
    <property type="entry name" value="AAA"/>
    <property type="match status" value="1"/>
</dbReference>
<dbReference type="InterPro" id="IPR027417">
    <property type="entry name" value="P-loop_NTPase"/>
</dbReference>